<dbReference type="Proteomes" id="UP000664256">
    <property type="component" value="Unassembled WGS sequence"/>
</dbReference>
<accession>A0ABS3HAW1</accession>
<dbReference type="PROSITE" id="PS50937">
    <property type="entry name" value="HTH_MERR_2"/>
    <property type="match status" value="1"/>
</dbReference>
<reference evidence="3 4" key="1">
    <citation type="submission" date="2021-03" db="EMBL/GenBank/DDBJ databases">
        <title>Enterococcal diversity collection.</title>
        <authorList>
            <person name="Gilmore M.S."/>
            <person name="Schwartzman J."/>
            <person name="Van Tyne D."/>
            <person name="Martin M."/>
            <person name="Earl A.M."/>
            <person name="Manson A.L."/>
            <person name="Straub T."/>
            <person name="Salamzade R."/>
            <person name="Saavedra J."/>
            <person name="Lebreton F."/>
            <person name="Prichula J."/>
            <person name="Schaufler K."/>
            <person name="Gaca A."/>
            <person name="Sgardioli B."/>
            <person name="Wagenaar J."/>
            <person name="Strong T."/>
        </authorList>
    </citation>
    <scope>NUCLEOTIDE SEQUENCE [LARGE SCALE GENOMIC DNA]</scope>
    <source>
        <strain evidence="3 4">MJM12</strain>
    </source>
</reference>
<organism evidence="3 4">
    <name type="scientific">Candidatus Enterococcus myersii</name>
    <dbReference type="NCBI Taxonomy" id="2815322"/>
    <lineage>
        <taxon>Bacteria</taxon>
        <taxon>Bacillati</taxon>
        <taxon>Bacillota</taxon>
        <taxon>Bacilli</taxon>
        <taxon>Lactobacillales</taxon>
        <taxon>Enterococcaceae</taxon>
        <taxon>Enterococcus</taxon>
    </lineage>
</organism>
<proteinExistence type="predicted"/>
<comment type="caution">
    <text evidence="3">The sequence shown here is derived from an EMBL/GenBank/DDBJ whole genome shotgun (WGS) entry which is preliminary data.</text>
</comment>
<name>A0ABS3HAW1_9ENTE</name>
<protein>
    <submittedName>
        <fullName evidence="3">MerR family transcriptional regulator</fullName>
    </submittedName>
</protein>
<dbReference type="PANTHER" id="PTHR30204">
    <property type="entry name" value="REDOX-CYCLING DRUG-SENSING TRANSCRIPTIONAL ACTIVATOR SOXR"/>
    <property type="match status" value="1"/>
</dbReference>
<dbReference type="EMBL" id="JAFLVT010000023">
    <property type="protein sequence ID" value="MBO0450598.1"/>
    <property type="molecule type" value="Genomic_DNA"/>
</dbReference>
<sequence>MMYSIKEVAELFGLSVYTLRYYDKAGLLPFVSKNEAGYRVFTESDLGFIQTICCLKDTGMPVKTIKVYIDYCMEGTKSIPKRCALLAQHRQNVLAEIESLQQNLKEVDEKLATYTSPEAVKVVAAMRQFSSAEKERYGLYNPYR</sequence>
<dbReference type="InterPro" id="IPR000551">
    <property type="entry name" value="MerR-type_HTH_dom"/>
</dbReference>
<gene>
    <name evidence="3" type="ORF">JZO76_13880</name>
</gene>
<evidence type="ECO:0000313" key="3">
    <source>
        <dbReference type="EMBL" id="MBO0450598.1"/>
    </source>
</evidence>
<dbReference type="PANTHER" id="PTHR30204:SF82">
    <property type="entry name" value="TRANSCRIPTIONAL REGULATOR, MERR FAMILY"/>
    <property type="match status" value="1"/>
</dbReference>
<evidence type="ECO:0000313" key="4">
    <source>
        <dbReference type="Proteomes" id="UP000664256"/>
    </source>
</evidence>
<dbReference type="InterPro" id="IPR047057">
    <property type="entry name" value="MerR_fam"/>
</dbReference>
<dbReference type="Pfam" id="PF13411">
    <property type="entry name" value="MerR_1"/>
    <property type="match status" value="1"/>
</dbReference>
<dbReference type="RefSeq" id="WP_206905884.1">
    <property type="nucleotide sequence ID" value="NZ_JAFLVT010000023.1"/>
</dbReference>
<keyword evidence="1" id="KW-0238">DNA-binding</keyword>
<dbReference type="Gene3D" id="1.10.1660.10">
    <property type="match status" value="1"/>
</dbReference>
<evidence type="ECO:0000256" key="1">
    <source>
        <dbReference type="ARBA" id="ARBA00023125"/>
    </source>
</evidence>
<dbReference type="CDD" id="cd01109">
    <property type="entry name" value="HTH_YyaN"/>
    <property type="match status" value="1"/>
</dbReference>
<feature type="domain" description="HTH merR-type" evidence="2">
    <location>
        <begin position="2"/>
        <end position="71"/>
    </location>
</feature>
<evidence type="ECO:0000259" key="2">
    <source>
        <dbReference type="PROSITE" id="PS50937"/>
    </source>
</evidence>
<keyword evidence="4" id="KW-1185">Reference proteome</keyword>
<dbReference type="InterPro" id="IPR009061">
    <property type="entry name" value="DNA-bd_dom_put_sf"/>
</dbReference>
<dbReference type="SUPFAM" id="SSF46955">
    <property type="entry name" value="Putative DNA-binding domain"/>
    <property type="match status" value="1"/>
</dbReference>
<dbReference type="SMART" id="SM00422">
    <property type="entry name" value="HTH_MERR"/>
    <property type="match status" value="1"/>
</dbReference>